<evidence type="ECO:0000313" key="2">
    <source>
        <dbReference type="Proteomes" id="UP001430356"/>
    </source>
</evidence>
<organism evidence="1 2">
    <name type="scientific">Novymonas esmeraldas</name>
    <dbReference type="NCBI Taxonomy" id="1808958"/>
    <lineage>
        <taxon>Eukaryota</taxon>
        <taxon>Discoba</taxon>
        <taxon>Euglenozoa</taxon>
        <taxon>Kinetoplastea</taxon>
        <taxon>Metakinetoplastina</taxon>
        <taxon>Trypanosomatida</taxon>
        <taxon>Trypanosomatidae</taxon>
        <taxon>Novymonas</taxon>
    </lineage>
</organism>
<dbReference type="Proteomes" id="UP001430356">
    <property type="component" value="Unassembled WGS sequence"/>
</dbReference>
<reference evidence="1 2" key="1">
    <citation type="journal article" date="2021" name="MBio">
        <title>A New Model Trypanosomatid, Novymonas esmeraldas: Genomic Perception of Its 'Candidatus Pandoraea novymonadis' Endosymbiont.</title>
        <authorList>
            <person name="Zakharova A."/>
            <person name="Saura A."/>
            <person name="Butenko A."/>
            <person name="Podesvova L."/>
            <person name="Warmusova S."/>
            <person name="Kostygov A.Y."/>
            <person name="Nenarokova A."/>
            <person name="Lukes J."/>
            <person name="Opperdoes F.R."/>
            <person name="Yurchenko V."/>
        </authorList>
    </citation>
    <scope>NUCLEOTIDE SEQUENCE [LARGE SCALE GENOMIC DNA]</scope>
    <source>
        <strain evidence="1 2">E262AT.01</strain>
    </source>
</reference>
<dbReference type="EMBL" id="JAECZO010000270">
    <property type="protein sequence ID" value="KAK7199277.1"/>
    <property type="molecule type" value="Genomic_DNA"/>
</dbReference>
<accession>A0AAW0EY72</accession>
<name>A0AAW0EY72_9TRYP</name>
<gene>
    <name evidence="1" type="ORF">NESM_000898700</name>
</gene>
<dbReference type="AlphaFoldDB" id="A0AAW0EY72"/>
<comment type="caution">
    <text evidence="1">The sequence shown here is derived from an EMBL/GenBank/DDBJ whole genome shotgun (WGS) entry which is preliminary data.</text>
</comment>
<proteinExistence type="predicted"/>
<evidence type="ECO:0000313" key="1">
    <source>
        <dbReference type="EMBL" id="KAK7199277.1"/>
    </source>
</evidence>
<sequence>MDAGVSVLGSVLSDVTAVFSDIDGTLAHYGKTLVTLGYERCLEGSAVDIDAEESGDEVDLLLRSCYPQTYRNQRFGAAAHQFWQHKETGKVLKMYELYNLSLTGAVISERTILLMELLQSEALLYKNLAPPNSDALHSARVRRPVVCCLITGARTSTLLRRRQGGTLPQTAFESCEGGGKLWCRLRHPEQWFKVHATGAGSTREGTVDDSCFVPHTSEIAMDADWTNRFENVTGYRVGSPGDEKAALQETRRTMWALESELNAAGFVTDHQSYDTSFLIDIKKSPCLRANAATDGRSASSYPAFFNDADEAERFIVARFQEVYNKEFGVELFVNLGKGQINARGSGKRGVMLHVLQKANEIDRRVNHTPEDANTFCVENTVALFDDENDLQFAELCGAGMLPSVAHAEVLLHGQWTCEPSKRKWFRPPVDGPLGSEWALKQIVLFKRHRAASS</sequence>
<keyword evidence="2" id="KW-1185">Reference proteome</keyword>
<protein>
    <submittedName>
        <fullName evidence="1">Uncharacterized protein</fullName>
    </submittedName>
</protein>